<protein>
    <submittedName>
        <fullName evidence="1">Uncharacterized protein</fullName>
    </submittedName>
</protein>
<accession>A0A1J5PM22</accession>
<organism evidence="1">
    <name type="scientific">mine drainage metagenome</name>
    <dbReference type="NCBI Taxonomy" id="410659"/>
    <lineage>
        <taxon>unclassified sequences</taxon>
        <taxon>metagenomes</taxon>
        <taxon>ecological metagenomes</taxon>
    </lineage>
</organism>
<dbReference type="Pfam" id="PF14316">
    <property type="entry name" value="DUF4381"/>
    <property type="match status" value="1"/>
</dbReference>
<dbReference type="EMBL" id="MLJW01003209">
    <property type="protein sequence ID" value="OIQ72582.1"/>
    <property type="molecule type" value="Genomic_DNA"/>
</dbReference>
<evidence type="ECO:0000313" key="1">
    <source>
        <dbReference type="EMBL" id="OIQ72582.1"/>
    </source>
</evidence>
<dbReference type="AlphaFoldDB" id="A0A1J5PM22"/>
<proteinExistence type="predicted"/>
<sequence length="70" mass="7546">MRRYALARFGHADVAKLSGQRWIDFVVAQGGTDWGGGSGSDLLRAAYGGSFAPARKRWIAGARAFFKVKG</sequence>
<gene>
    <name evidence="1" type="ORF">GALL_457920</name>
</gene>
<dbReference type="InterPro" id="IPR025489">
    <property type="entry name" value="DUF4381"/>
</dbReference>
<reference evidence="1" key="1">
    <citation type="submission" date="2016-10" db="EMBL/GenBank/DDBJ databases">
        <title>Sequence of Gallionella enrichment culture.</title>
        <authorList>
            <person name="Poehlein A."/>
            <person name="Muehling M."/>
            <person name="Daniel R."/>
        </authorList>
    </citation>
    <scope>NUCLEOTIDE SEQUENCE</scope>
</reference>
<comment type="caution">
    <text evidence="1">The sequence shown here is derived from an EMBL/GenBank/DDBJ whole genome shotgun (WGS) entry which is preliminary data.</text>
</comment>
<name>A0A1J5PM22_9ZZZZ</name>